<dbReference type="EMBL" id="BLAL01000017">
    <property type="protein sequence ID" value="GES75678.1"/>
    <property type="molecule type" value="Genomic_DNA"/>
</dbReference>
<name>A0A2Z6Q4X8_9GLOM</name>
<reference evidence="2" key="2">
    <citation type="submission" date="2019-10" db="EMBL/GenBank/DDBJ databases">
        <title>Conservation and host-specific expression of non-tandemly repeated heterogenous ribosome RNA gene in arbuscular mycorrhizal fungi.</title>
        <authorList>
            <person name="Maeda T."/>
            <person name="Kobayashi Y."/>
            <person name="Nakagawa T."/>
            <person name="Ezawa T."/>
            <person name="Yamaguchi K."/>
            <person name="Bino T."/>
            <person name="Nishimoto Y."/>
            <person name="Shigenobu S."/>
            <person name="Kawaguchi M."/>
        </authorList>
    </citation>
    <scope>NUCLEOTIDE SEQUENCE</scope>
    <source>
        <strain evidence="2">HR1</strain>
    </source>
</reference>
<reference evidence="1 3" key="1">
    <citation type="submission" date="2017-11" db="EMBL/GenBank/DDBJ databases">
        <title>The genome of Rhizophagus clarus HR1 reveals common genetic basis of auxotrophy among arbuscular mycorrhizal fungi.</title>
        <authorList>
            <person name="Kobayashi Y."/>
        </authorList>
    </citation>
    <scope>NUCLEOTIDE SEQUENCE [LARGE SCALE GENOMIC DNA]</scope>
    <source>
        <strain evidence="1 3">HR1</strain>
    </source>
</reference>
<accession>A0A2Z6Q4X8</accession>
<comment type="caution">
    <text evidence="1">The sequence shown here is derived from an EMBL/GenBank/DDBJ whole genome shotgun (WGS) entry which is preliminary data.</text>
</comment>
<keyword evidence="3" id="KW-1185">Reference proteome</keyword>
<protein>
    <recommendedName>
        <fullName evidence="4">F-box domain-containing protein</fullName>
    </recommendedName>
</protein>
<dbReference type="Proteomes" id="UP000615446">
    <property type="component" value="Unassembled WGS sequence"/>
</dbReference>
<organism evidence="1 3">
    <name type="scientific">Rhizophagus clarus</name>
    <dbReference type="NCBI Taxonomy" id="94130"/>
    <lineage>
        <taxon>Eukaryota</taxon>
        <taxon>Fungi</taxon>
        <taxon>Fungi incertae sedis</taxon>
        <taxon>Mucoromycota</taxon>
        <taxon>Glomeromycotina</taxon>
        <taxon>Glomeromycetes</taxon>
        <taxon>Glomerales</taxon>
        <taxon>Glomeraceae</taxon>
        <taxon>Rhizophagus</taxon>
    </lineage>
</organism>
<evidence type="ECO:0000313" key="1">
    <source>
        <dbReference type="EMBL" id="GBB83202.1"/>
    </source>
</evidence>
<evidence type="ECO:0008006" key="4">
    <source>
        <dbReference type="Google" id="ProtNLM"/>
    </source>
</evidence>
<dbReference type="InterPro" id="IPR032675">
    <property type="entry name" value="LRR_dom_sf"/>
</dbReference>
<dbReference type="AlphaFoldDB" id="A0A2Z6Q4X8"/>
<dbReference type="OrthoDB" id="2360999at2759"/>
<dbReference type="EMBL" id="BEXD01000002">
    <property type="protein sequence ID" value="GBB83202.1"/>
    <property type="molecule type" value="Genomic_DNA"/>
</dbReference>
<dbReference type="Proteomes" id="UP000247702">
    <property type="component" value="Unassembled WGS sequence"/>
</dbReference>
<evidence type="ECO:0000313" key="2">
    <source>
        <dbReference type="EMBL" id="GES75678.1"/>
    </source>
</evidence>
<dbReference type="STRING" id="94130.A0A2Z6Q4X8"/>
<evidence type="ECO:0000313" key="3">
    <source>
        <dbReference type="Proteomes" id="UP000247702"/>
    </source>
</evidence>
<gene>
    <name evidence="2" type="ORF">RCL2_000310000</name>
    <name evidence="1" type="ORF">RclHR1_00100006</name>
</gene>
<proteinExistence type="predicted"/>
<sequence length="499" mass="59022">MTPPYLADDCIYYILKHLQVYRSTLFNCTLVNRFWCRAAIPLLYANPFTRFNEKIILSFILCFNKEEILQLKNQMKLIGINNIDINDEYKPLFEYPKYLKYYDYTFINCSINGWFNSLSHLILYNQDQIKEEFSSTFHQSILNHSINVEHSRINLYQLVKSNPNFNIPTSNLTKLNLLKLDGLKDLNGMEFLTDISNHCLNLKELRMDPIHTCPPPPEIQEKFCIIIQKQNNLEKLKIFDFVLNDNLFSSLEFQTHSLVSIEFSYINFSNIFFKIFVNLCNLNFLSFVCCQDTNSLDRYEILKFASFKLKELEFFSNHWSVNIEPTIIKYLGSSLQRLIISEGSTTIPMFENILIYCLNLIELEMITGHEIRIDLLVFPYFKNLKISRFIIYNFGPHDNNEMFKSLVKNLSFNVKEITFRCTAYDIWLFEIFFENCHNYLEKISLKFSFESLKMILNYIEKSNSLKILNIGDEIPDDEELNLLDKIKLKGIKITSYPIN</sequence>
<dbReference type="Gene3D" id="3.80.10.10">
    <property type="entry name" value="Ribonuclease Inhibitor"/>
    <property type="match status" value="1"/>
</dbReference>